<accession>A0A385Q0C1</accession>
<protein>
    <submittedName>
        <fullName evidence="1">Uncharacterized protein</fullName>
    </submittedName>
</protein>
<name>A0A385Q0C1_9FIRM</name>
<dbReference type="OrthoDB" id="442064at2"/>
<dbReference type="InterPro" id="IPR043128">
    <property type="entry name" value="Rev_trsase/Diguanyl_cyclase"/>
</dbReference>
<organism evidence="1 2">
    <name type="scientific">Lachnoanaerobaculum umeaense</name>
    <dbReference type="NCBI Taxonomy" id="617123"/>
    <lineage>
        <taxon>Bacteria</taxon>
        <taxon>Bacillati</taxon>
        <taxon>Bacillota</taxon>
        <taxon>Clostridia</taxon>
        <taxon>Lachnospirales</taxon>
        <taxon>Lachnospiraceae</taxon>
        <taxon>Lachnoanaerobaculum</taxon>
    </lineage>
</organism>
<dbReference type="KEGG" id="lua:D4A81_06990"/>
<dbReference type="Proteomes" id="UP000265562">
    <property type="component" value="Chromosome"/>
</dbReference>
<proteinExistence type="predicted"/>
<gene>
    <name evidence="1" type="ORF">D4A81_06990</name>
</gene>
<evidence type="ECO:0000313" key="1">
    <source>
        <dbReference type="EMBL" id="AYA99702.1"/>
    </source>
</evidence>
<dbReference type="RefSeq" id="WP_111526031.1">
    <property type="nucleotide sequence ID" value="NZ_CP032364.1"/>
</dbReference>
<sequence>MEEKGYVLCMYDIRGKQEFIYRSSKLKEIVGASLIIRDLFEDYLYDAAKTCRDNINKESKVKEEYKDEDAIFRYDPNKEKLDKFSFKQFEERMDGNQYIGEIVYDGGGNFLLLYKDENAMKKTTEIFTKKILKEIGTLKVVATYIGDISKDNYHSDDLKNPGDYERLYQKHRLRESTALYTLPYGSLPIVQTEPTSSLPLTYMYDNAPADSSASEKKYVKYSTETNAKLKKYWKEASNPGYEMGETVLDNIVAETKGEDSMLAIFYIDGNAMGAKVQACLNGKKNYDDCVNLLREFSKKIQKTFIDDRKVDMLKTDETKSSDKKNYKSRILIGAGDEMTIICKADESYETIKEYLSKIPSPYSSCAGAAIFHSHTPFADAYRIAEQCCEDTCKNYMKKNGLTLANLMDFEYCQGGIGFSLKDIREENGDDNNSRPWLVESEVEEKVSYHYKPVKNKNLPSWEKGKTEEERSNKEKINKLKDLLSLQKVEDFHTNLSLLGRTNIKGLAIPVSLSETALRTELRRIIAHMSKDKKEKMGFKSDADIVEYFVENKKLLKDLVRMYDMGYGKAKEGEEENAK</sequence>
<evidence type="ECO:0000313" key="2">
    <source>
        <dbReference type="Proteomes" id="UP000265562"/>
    </source>
</evidence>
<keyword evidence="2" id="KW-1185">Reference proteome</keyword>
<dbReference type="Gene3D" id="3.30.70.270">
    <property type="match status" value="1"/>
</dbReference>
<dbReference type="EMBL" id="CP032364">
    <property type="protein sequence ID" value="AYA99702.1"/>
    <property type="molecule type" value="Genomic_DNA"/>
</dbReference>
<dbReference type="AlphaFoldDB" id="A0A385Q0C1"/>
<reference evidence="1 2" key="1">
    <citation type="submission" date="2018-09" db="EMBL/GenBank/DDBJ databases">
        <title>Genome sequencing of Lachnoanaerobaculum umeaense DSM 23576.</title>
        <authorList>
            <person name="Kook J.-K."/>
            <person name="Park S.-N."/>
            <person name="Lim Y.K."/>
        </authorList>
    </citation>
    <scope>NUCLEOTIDE SEQUENCE [LARGE SCALE GENOMIC DNA]</scope>
    <source>
        <strain evidence="2">DSM 23576 \ CCUG 58757</strain>
    </source>
</reference>